<keyword evidence="5" id="KW-0444">Lipid biosynthesis</keyword>
<name>A0ABV9ZR93_9PSEU</name>
<comment type="similarity">
    <text evidence="3">Belongs to the long-chain O-acyltransferase family.</text>
</comment>
<dbReference type="PANTHER" id="PTHR31650">
    <property type="entry name" value="O-ACYLTRANSFERASE (WSD1-LIKE) FAMILY PROTEIN"/>
    <property type="match status" value="1"/>
</dbReference>
<organism evidence="14 15">
    <name type="scientific">Actinomycetospora rhizophila</name>
    <dbReference type="NCBI Taxonomy" id="1416876"/>
    <lineage>
        <taxon>Bacteria</taxon>
        <taxon>Bacillati</taxon>
        <taxon>Actinomycetota</taxon>
        <taxon>Actinomycetes</taxon>
        <taxon>Pseudonocardiales</taxon>
        <taxon>Pseudonocardiaceae</taxon>
        <taxon>Actinomycetospora</taxon>
    </lineage>
</organism>
<keyword evidence="8" id="KW-0443">Lipid metabolism</keyword>
<evidence type="ECO:0000256" key="3">
    <source>
        <dbReference type="ARBA" id="ARBA00009587"/>
    </source>
</evidence>
<proteinExistence type="inferred from homology"/>
<dbReference type="InterPro" id="IPR009721">
    <property type="entry name" value="O-acyltransferase_WSD1_C"/>
</dbReference>
<evidence type="ECO:0000256" key="6">
    <source>
        <dbReference type="ARBA" id="ARBA00022679"/>
    </source>
</evidence>
<dbReference type="InterPro" id="IPR045034">
    <property type="entry name" value="O-acyltransferase_WSD1-like"/>
</dbReference>
<gene>
    <name evidence="14" type="ORF">ACFPK1_31385</name>
</gene>
<keyword evidence="15" id="KW-1185">Reference proteome</keyword>
<comment type="catalytic activity">
    <reaction evidence="10">
        <text>an acyl-CoA + a 1,2-diacyl-sn-glycerol = a triacyl-sn-glycerol + CoA</text>
        <dbReference type="Rhea" id="RHEA:10868"/>
        <dbReference type="ChEBI" id="CHEBI:17815"/>
        <dbReference type="ChEBI" id="CHEBI:57287"/>
        <dbReference type="ChEBI" id="CHEBI:58342"/>
        <dbReference type="ChEBI" id="CHEBI:64615"/>
        <dbReference type="EC" id="2.3.1.20"/>
    </reaction>
</comment>
<feature type="domain" description="O-acyltransferase WSD1-like N-terminal" evidence="12">
    <location>
        <begin position="24"/>
        <end position="288"/>
    </location>
</feature>
<keyword evidence="9" id="KW-0012">Acyltransferase</keyword>
<sequence>MSPDPTPPRSDDGRLLWSRSEELTGFEALMWRVEADPRMRSTVVLVETLDREPDWERFVAATDWASRVVPRFRERIVTPFLGAGTPHWALDPDFDLHYHLRHLALPDGAGTPGLFTLAEQLAMTPLDPSRPLWEATLVGGLPDGGAALLFKLSHVLSDGMGLAQLLAGLHSRTREPMTDKPQPPPPEAAPRGLPGEVARQVRSDIGLVGGAARSLLGVAATLVRPDHAVRDAAAYLVSAARVLSPPPAPPLPVLAHRSPSWRFRTLDVPFADLRAAGKSVGGSVNDAYVAGLLGAFRRYSERRGEPLPPDRLMPVTLPVSIRREEHEPGGNHFAPARLSAPVGIVDPAARVIDVRRRMKVALGEPALESVEIVSAWLARLPGAVVANLGGGATRSNDLQASNIPGLREDAYLAGARILRSYPFAPLPGCAAMIAMVTHGDTCCVAANLDAASFTDLAGFEQDLADGFAEVLALGAGA</sequence>
<dbReference type="EMBL" id="JBHSKG010000028">
    <property type="protein sequence ID" value="MFC5142768.1"/>
    <property type="molecule type" value="Genomic_DNA"/>
</dbReference>
<evidence type="ECO:0000256" key="9">
    <source>
        <dbReference type="ARBA" id="ARBA00023315"/>
    </source>
</evidence>
<evidence type="ECO:0000256" key="10">
    <source>
        <dbReference type="ARBA" id="ARBA00048109"/>
    </source>
</evidence>
<evidence type="ECO:0000256" key="1">
    <source>
        <dbReference type="ARBA" id="ARBA00004771"/>
    </source>
</evidence>
<evidence type="ECO:0000256" key="2">
    <source>
        <dbReference type="ARBA" id="ARBA00005189"/>
    </source>
</evidence>
<dbReference type="Pfam" id="PF06974">
    <property type="entry name" value="WS_DGAT_C"/>
    <property type="match status" value="1"/>
</dbReference>
<feature type="region of interest" description="Disordered" evidence="11">
    <location>
        <begin position="174"/>
        <end position="193"/>
    </location>
</feature>
<evidence type="ECO:0000259" key="12">
    <source>
        <dbReference type="Pfam" id="PF03007"/>
    </source>
</evidence>
<dbReference type="Pfam" id="PF03007">
    <property type="entry name" value="WS_DGAT_cat"/>
    <property type="match status" value="1"/>
</dbReference>
<evidence type="ECO:0000256" key="11">
    <source>
        <dbReference type="SAM" id="MobiDB-lite"/>
    </source>
</evidence>
<keyword evidence="6" id="KW-0808">Transferase</keyword>
<dbReference type="Gene3D" id="3.30.559.10">
    <property type="entry name" value="Chloramphenicol acetyltransferase-like domain"/>
    <property type="match status" value="1"/>
</dbReference>
<protein>
    <recommendedName>
        <fullName evidence="4">diacylglycerol O-acyltransferase</fullName>
        <ecNumber evidence="4">2.3.1.20</ecNumber>
    </recommendedName>
</protein>
<feature type="domain" description="O-acyltransferase WSD1 C-terminal" evidence="13">
    <location>
        <begin position="330"/>
        <end position="469"/>
    </location>
</feature>
<dbReference type="InterPro" id="IPR023213">
    <property type="entry name" value="CAT-like_dom_sf"/>
</dbReference>
<evidence type="ECO:0000256" key="8">
    <source>
        <dbReference type="ARBA" id="ARBA00023098"/>
    </source>
</evidence>
<evidence type="ECO:0000313" key="14">
    <source>
        <dbReference type="EMBL" id="MFC5142768.1"/>
    </source>
</evidence>
<dbReference type="InterPro" id="IPR004255">
    <property type="entry name" value="O-acyltransferase_WSD1_N"/>
</dbReference>
<evidence type="ECO:0000256" key="5">
    <source>
        <dbReference type="ARBA" id="ARBA00022516"/>
    </source>
</evidence>
<evidence type="ECO:0000313" key="15">
    <source>
        <dbReference type="Proteomes" id="UP001596175"/>
    </source>
</evidence>
<dbReference type="EC" id="2.3.1.20" evidence="4"/>
<comment type="caution">
    <text evidence="14">The sequence shown here is derived from an EMBL/GenBank/DDBJ whole genome shotgun (WGS) entry which is preliminary data.</text>
</comment>
<comment type="pathway">
    <text evidence="1">Glycerolipid metabolism; triacylglycerol biosynthesis.</text>
</comment>
<dbReference type="SUPFAM" id="SSF52777">
    <property type="entry name" value="CoA-dependent acyltransferases"/>
    <property type="match status" value="1"/>
</dbReference>
<reference evidence="15" key="1">
    <citation type="journal article" date="2019" name="Int. J. Syst. Evol. Microbiol.">
        <title>The Global Catalogue of Microorganisms (GCM) 10K type strain sequencing project: providing services to taxonomists for standard genome sequencing and annotation.</title>
        <authorList>
            <consortium name="The Broad Institute Genomics Platform"/>
            <consortium name="The Broad Institute Genome Sequencing Center for Infectious Disease"/>
            <person name="Wu L."/>
            <person name="Ma J."/>
        </authorList>
    </citation>
    <scope>NUCLEOTIDE SEQUENCE [LARGE SCALE GENOMIC DNA]</scope>
    <source>
        <strain evidence="15">XZYJ18</strain>
    </source>
</reference>
<accession>A0ABV9ZR93</accession>
<evidence type="ECO:0000259" key="13">
    <source>
        <dbReference type="Pfam" id="PF06974"/>
    </source>
</evidence>
<comment type="pathway">
    <text evidence="2">Lipid metabolism.</text>
</comment>
<evidence type="ECO:0000256" key="4">
    <source>
        <dbReference type="ARBA" id="ARBA00013244"/>
    </source>
</evidence>
<keyword evidence="7" id="KW-0319">Glycerol metabolism</keyword>
<dbReference type="Proteomes" id="UP001596175">
    <property type="component" value="Unassembled WGS sequence"/>
</dbReference>
<evidence type="ECO:0000256" key="7">
    <source>
        <dbReference type="ARBA" id="ARBA00022798"/>
    </source>
</evidence>
<dbReference type="PANTHER" id="PTHR31650:SF1">
    <property type="entry name" value="WAX ESTER SYNTHASE_DIACYLGLYCEROL ACYLTRANSFERASE 4-RELATED"/>
    <property type="match status" value="1"/>
</dbReference>
<dbReference type="RefSeq" id="WP_378024881.1">
    <property type="nucleotide sequence ID" value="NZ_JBHSKG010000028.1"/>
</dbReference>